<comment type="caution">
    <text evidence="3">The sequence shown here is derived from an EMBL/GenBank/DDBJ whole genome shotgun (WGS) entry which is preliminary data.</text>
</comment>
<dbReference type="EMBL" id="JARKHS020001377">
    <property type="protein sequence ID" value="KAK8787830.1"/>
    <property type="molecule type" value="Genomic_DNA"/>
</dbReference>
<evidence type="ECO:0000313" key="3">
    <source>
        <dbReference type="EMBL" id="KAK8787830.1"/>
    </source>
</evidence>
<dbReference type="PANTHER" id="PTHR13347">
    <property type="entry name" value="HEAT REPEAT-CONTAINING PROTEIN 3"/>
    <property type="match status" value="1"/>
</dbReference>
<evidence type="ECO:0000313" key="4">
    <source>
        <dbReference type="Proteomes" id="UP001321473"/>
    </source>
</evidence>
<organism evidence="3 4">
    <name type="scientific">Amblyomma americanum</name>
    <name type="common">Lone star tick</name>
    <dbReference type="NCBI Taxonomy" id="6943"/>
    <lineage>
        <taxon>Eukaryota</taxon>
        <taxon>Metazoa</taxon>
        <taxon>Ecdysozoa</taxon>
        <taxon>Arthropoda</taxon>
        <taxon>Chelicerata</taxon>
        <taxon>Arachnida</taxon>
        <taxon>Acari</taxon>
        <taxon>Parasitiformes</taxon>
        <taxon>Ixodida</taxon>
        <taxon>Ixodoidea</taxon>
        <taxon>Ixodidae</taxon>
        <taxon>Amblyomminae</taxon>
        <taxon>Amblyomma</taxon>
    </lineage>
</organism>
<dbReference type="PANTHER" id="PTHR13347:SF1">
    <property type="entry name" value="HEAT REPEAT-CONTAINING PROTEIN 3"/>
    <property type="match status" value="1"/>
</dbReference>
<reference evidence="3 4" key="1">
    <citation type="journal article" date="2023" name="Arcadia Sci">
        <title>De novo assembly of a long-read Amblyomma americanum tick genome.</title>
        <authorList>
            <person name="Chou S."/>
            <person name="Poskanzer K.E."/>
            <person name="Rollins M."/>
            <person name="Thuy-Boun P.S."/>
        </authorList>
    </citation>
    <scope>NUCLEOTIDE SEQUENCE [LARGE SCALE GENOMIC DNA]</scope>
    <source>
        <strain evidence="3">F_SG_1</strain>
        <tissue evidence="3">Salivary glands</tissue>
    </source>
</reference>
<proteinExistence type="inferred from homology"/>
<dbReference type="GO" id="GO:0042273">
    <property type="term" value="P:ribosomal large subunit biogenesis"/>
    <property type="evidence" value="ECO:0007669"/>
    <property type="project" value="TreeGrafter"/>
</dbReference>
<dbReference type="GO" id="GO:0051082">
    <property type="term" value="F:unfolded protein binding"/>
    <property type="evidence" value="ECO:0007669"/>
    <property type="project" value="TreeGrafter"/>
</dbReference>
<dbReference type="SUPFAM" id="SSF48371">
    <property type="entry name" value="ARM repeat"/>
    <property type="match status" value="1"/>
</dbReference>
<gene>
    <name evidence="3" type="ORF">V5799_022393</name>
</gene>
<dbReference type="InterPro" id="IPR016024">
    <property type="entry name" value="ARM-type_fold"/>
</dbReference>
<accession>A0AAQ4FKZ7</accession>
<dbReference type="AlphaFoldDB" id="A0AAQ4FKZ7"/>
<dbReference type="Gene3D" id="1.25.10.10">
    <property type="entry name" value="Leucine-rich Repeat Variant"/>
    <property type="match status" value="1"/>
</dbReference>
<feature type="non-terminal residue" evidence="3">
    <location>
        <position position="105"/>
    </location>
</feature>
<keyword evidence="4" id="KW-1185">Reference proteome</keyword>
<sequence length="105" mass="11186">MGKAKTKKHISRRNNPTGMPSTHDIEEDGELQDGNATSSSVDDLPDMLQGGNAEERECAACIMANFAKDPATCESLLTASIVRTAAPLLLDKNHAVRHSIAGALR</sequence>
<dbReference type="GO" id="GO:0006606">
    <property type="term" value="P:protein import into nucleus"/>
    <property type="evidence" value="ECO:0007669"/>
    <property type="project" value="TreeGrafter"/>
</dbReference>
<protein>
    <submittedName>
        <fullName evidence="3">Uncharacterized protein</fullName>
    </submittedName>
</protein>
<comment type="similarity">
    <text evidence="1">Belongs to the nuclear import and ribosome assembly adapter family.</text>
</comment>
<dbReference type="InterPro" id="IPR011989">
    <property type="entry name" value="ARM-like"/>
</dbReference>
<feature type="region of interest" description="Disordered" evidence="2">
    <location>
        <begin position="1"/>
        <end position="50"/>
    </location>
</feature>
<dbReference type="InterPro" id="IPR052616">
    <property type="entry name" value="SYO1-like"/>
</dbReference>
<dbReference type="Proteomes" id="UP001321473">
    <property type="component" value="Unassembled WGS sequence"/>
</dbReference>
<evidence type="ECO:0000256" key="2">
    <source>
        <dbReference type="SAM" id="MobiDB-lite"/>
    </source>
</evidence>
<feature type="compositionally biased region" description="Basic residues" evidence="2">
    <location>
        <begin position="1"/>
        <end position="12"/>
    </location>
</feature>
<name>A0AAQ4FKZ7_AMBAM</name>
<evidence type="ECO:0000256" key="1">
    <source>
        <dbReference type="ARBA" id="ARBA00049983"/>
    </source>
</evidence>